<organism evidence="2 3">
    <name type="scientific">Limnothrix redekei LRLZ20PSL1</name>
    <dbReference type="NCBI Taxonomy" id="3112953"/>
    <lineage>
        <taxon>Bacteria</taxon>
        <taxon>Bacillati</taxon>
        <taxon>Cyanobacteriota</taxon>
        <taxon>Cyanophyceae</taxon>
        <taxon>Pseudanabaenales</taxon>
        <taxon>Pseudanabaenaceae</taxon>
        <taxon>Limnothrix</taxon>
    </lineage>
</organism>
<gene>
    <name evidence="2" type="ORF">VPK24_07805</name>
</gene>
<evidence type="ECO:0000313" key="2">
    <source>
        <dbReference type="EMBL" id="MFG3817538.1"/>
    </source>
</evidence>
<dbReference type="EMBL" id="JAZAQF010000045">
    <property type="protein sequence ID" value="MFG3817538.1"/>
    <property type="molecule type" value="Genomic_DNA"/>
</dbReference>
<reference evidence="3" key="1">
    <citation type="journal article" date="2024" name="Algal Res.">
        <title>Biochemical, toxicological and genomic investigation of a high-biomass producing Limnothrix strain isolated from Italian shallow drinking water reservoir.</title>
        <authorList>
            <person name="Simonazzi M."/>
            <person name="Shishido T.K."/>
            <person name="Delbaje E."/>
            <person name="Wahlsten M."/>
            <person name="Fewer D.P."/>
            <person name="Sivonen K."/>
            <person name="Pezzolesi L."/>
            <person name="Pistocchi R."/>
        </authorList>
    </citation>
    <scope>NUCLEOTIDE SEQUENCE [LARGE SCALE GENOMIC DNA]</scope>
    <source>
        <strain evidence="3">LRLZ20PSL1</strain>
    </source>
</reference>
<feature type="domain" description="VOC" evidence="1">
    <location>
        <begin position="2"/>
        <end position="127"/>
    </location>
</feature>
<keyword evidence="3" id="KW-1185">Reference proteome</keyword>
<comment type="caution">
    <text evidence="2">The sequence shown here is derived from an EMBL/GenBank/DDBJ whole genome shotgun (WGS) entry which is preliminary data.</text>
</comment>
<sequence length="130" mass="14000">MKLGYTILYVPDVAESLAFFESAFGLSRRFLHESGDYGELETGETTLAFASHELGKMHFPMGFVAASESSKPLGFEVALVTPMVEEAHAKAVAAGATEIKAPEMKPWGQVVSYVRCPDGGLVEICSPLEN</sequence>
<dbReference type="Pfam" id="PF12681">
    <property type="entry name" value="Glyoxalase_2"/>
    <property type="match status" value="1"/>
</dbReference>
<proteinExistence type="predicted"/>
<dbReference type="Gene3D" id="3.10.180.10">
    <property type="entry name" value="2,3-Dihydroxybiphenyl 1,2-Dioxygenase, domain 1"/>
    <property type="match status" value="1"/>
</dbReference>
<protein>
    <submittedName>
        <fullName evidence="2">VOC family protein</fullName>
    </submittedName>
</protein>
<dbReference type="Proteomes" id="UP001604335">
    <property type="component" value="Unassembled WGS sequence"/>
</dbReference>
<accession>A0ABW7C9J7</accession>
<dbReference type="InterPro" id="IPR037523">
    <property type="entry name" value="VOC_core"/>
</dbReference>
<dbReference type="InterPro" id="IPR025870">
    <property type="entry name" value="Glyoxalase-like_dom"/>
</dbReference>
<evidence type="ECO:0000259" key="1">
    <source>
        <dbReference type="PROSITE" id="PS51819"/>
    </source>
</evidence>
<dbReference type="SUPFAM" id="SSF54593">
    <property type="entry name" value="Glyoxalase/Bleomycin resistance protein/Dihydroxybiphenyl dioxygenase"/>
    <property type="match status" value="1"/>
</dbReference>
<name>A0ABW7C9J7_9CYAN</name>
<dbReference type="InterPro" id="IPR029068">
    <property type="entry name" value="Glyas_Bleomycin-R_OHBP_Dase"/>
</dbReference>
<dbReference type="RefSeq" id="WP_393011932.1">
    <property type="nucleotide sequence ID" value="NZ_JAZAQF010000045.1"/>
</dbReference>
<evidence type="ECO:0000313" key="3">
    <source>
        <dbReference type="Proteomes" id="UP001604335"/>
    </source>
</evidence>
<dbReference type="PROSITE" id="PS51819">
    <property type="entry name" value="VOC"/>
    <property type="match status" value="1"/>
</dbReference>